<comment type="caution">
    <text evidence="4">The sequence shown here is derived from an EMBL/GenBank/DDBJ whole genome shotgun (WGS) entry which is preliminary data.</text>
</comment>
<keyword evidence="1" id="KW-0862">Zinc</keyword>
<keyword evidence="2" id="KW-1133">Transmembrane helix</keyword>
<feature type="transmembrane region" description="Helical" evidence="2">
    <location>
        <begin position="167"/>
        <end position="188"/>
    </location>
</feature>
<keyword evidence="2" id="KW-0472">Membrane</keyword>
<feature type="domain" description="SWIM-type" evidence="3">
    <location>
        <begin position="571"/>
        <end position="600"/>
    </location>
</feature>
<dbReference type="PROSITE" id="PS50966">
    <property type="entry name" value="ZF_SWIM"/>
    <property type="match status" value="1"/>
</dbReference>
<proteinExistence type="predicted"/>
<dbReference type="InterPro" id="IPR018289">
    <property type="entry name" value="MULE_transposase_dom"/>
</dbReference>
<dbReference type="Pfam" id="PF10551">
    <property type="entry name" value="MULE"/>
    <property type="match status" value="1"/>
</dbReference>
<evidence type="ECO:0000256" key="2">
    <source>
        <dbReference type="SAM" id="Phobius"/>
    </source>
</evidence>
<reference evidence="4 5" key="1">
    <citation type="submission" date="2021-06" db="EMBL/GenBank/DDBJ databases">
        <authorList>
            <person name="Kallberg Y."/>
            <person name="Tangrot J."/>
            <person name="Rosling A."/>
        </authorList>
    </citation>
    <scope>NUCLEOTIDE SEQUENCE [LARGE SCALE GENOMIC DNA]</scope>
    <source>
        <strain evidence="4 5">120-4 pot B 10/14</strain>
    </source>
</reference>
<evidence type="ECO:0000259" key="3">
    <source>
        <dbReference type="PROSITE" id="PS50966"/>
    </source>
</evidence>
<evidence type="ECO:0000313" key="5">
    <source>
        <dbReference type="Proteomes" id="UP000789901"/>
    </source>
</evidence>
<dbReference type="PANTHER" id="PTHR35385">
    <property type="entry name" value="PROTEIN B, PUTATIVE-RELATED-RELATED"/>
    <property type="match status" value="1"/>
</dbReference>
<dbReference type="Proteomes" id="UP000789901">
    <property type="component" value="Unassembled WGS sequence"/>
</dbReference>
<protein>
    <submittedName>
        <fullName evidence="4">37860_t:CDS:1</fullName>
    </submittedName>
</protein>
<keyword evidence="5" id="KW-1185">Reference proteome</keyword>
<dbReference type="InterPro" id="IPR007527">
    <property type="entry name" value="Znf_SWIM"/>
</dbReference>
<dbReference type="PANTHER" id="PTHR35385:SF2">
    <property type="entry name" value="PROTEIN B, PUTATIVE-RELATED"/>
    <property type="match status" value="1"/>
</dbReference>
<evidence type="ECO:0000256" key="1">
    <source>
        <dbReference type="PROSITE-ProRule" id="PRU00325"/>
    </source>
</evidence>
<keyword evidence="1" id="KW-0863">Zinc-finger</keyword>
<accession>A0ABN7VJF5</accession>
<organism evidence="4 5">
    <name type="scientific">Gigaspora margarita</name>
    <dbReference type="NCBI Taxonomy" id="4874"/>
    <lineage>
        <taxon>Eukaryota</taxon>
        <taxon>Fungi</taxon>
        <taxon>Fungi incertae sedis</taxon>
        <taxon>Mucoromycota</taxon>
        <taxon>Glomeromycotina</taxon>
        <taxon>Glomeromycetes</taxon>
        <taxon>Diversisporales</taxon>
        <taxon>Gigasporaceae</taxon>
        <taxon>Gigaspora</taxon>
    </lineage>
</organism>
<name>A0ABN7VJF5_GIGMA</name>
<sequence>MELILNNISYSDTINTKALNIFDPIIKNTLPSNYKYFIDDFEQFPSHNFLGAYKTPFKTNYRINIHTIEESKEWLQKFMDLHKVTMRETRGRTIKGVRYILSKRFHCIHSHAVKQKQGKKNNNESYVKNTQIQDINCPVENTRIRDTNCPATLSIQVLKRSDLTHVLFLYIFIIIILSTLVIAYHTYWEQLQLDYNNDEEILADRAMAPRKNDVFYLYKKHRDKHVGAQNGKEMFDRLAKEIADFNNNNKGKVWMQTYIAPENNDAGQPFILVILTNLMIRCHELRESGELVYMDTTAGLNGLNTPLTILSTSTPAGGLPLGVILTSDESANTFTKALEALKNLIPSMAFGERGSTVGPQVIMTDDCTAERTAQNNIWKHATLLLCVFHFLQAMWRWLWDGKHGIHNDDRATLIEHIKKMVFARTEAILNTSYNDLVTSQVYLKYTKFQTHFKASWDRRCEWSIAFRQHLPIRNNNTNNFAEAGIRILKDIIFKRVQAYNVVQLYQFIINTMDLYYIRRLLAVAHNNLNSFIALRFRLSEWSIGPKDDIEIVNQSSMVFRHRSSRNKDVWYLVDMRLGTCECSLMGTPCRHQASIAKHFHICGLNQIPTMSASKRYYYAYLALGEKRKSLDFYAGLHQKQLEEENDVYLMPDEELNISSLTVNDININNVSKIDVNNSNRDSYISDDVDNNESINNNSYINDTDDYENAINKLRWFYNDLENLLEQNDHALNSGVQKFVEVYKQHRNMQNTYILPAVASFLQTCGWEAGRVN</sequence>
<keyword evidence="2" id="KW-0812">Transmembrane</keyword>
<dbReference type="EMBL" id="CAJVQB010016039">
    <property type="protein sequence ID" value="CAG8778070.1"/>
    <property type="molecule type" value="Genomic_DNA"/>
</dbReference>
<keyword evidence="1" id="KW-0479">Metal-binding</keyword>
<gene>
    <name evidence="4" type="ORF">GMARGA_LOCUS19321</name>
</gene>
<evidence type="ECO:0000313" key="4">
    <source>
        <dbReference type="EMBL" id="CAG8778070.1"/>
    </source>
</evidence>
<feature type="non-terminal residue" evidence="4">
    <location>
        <position position="772"/>
    </location>
</feature>